<gene>
    <name evidence="2" type="ORF">WH87_02390</name>
</gene>
<dbReference type="Gene3D" id="3.40.50.1110">
    <property type="entry name" value="SGNH hydrolase"/>
    <property type="match status" value="1"/>
</dbReference>
<sequence length="388" mass="41306">MTTSQRWISTAINHALLLGAIELEQTDRGTRPHRLPAAARAQWPDPQLLMVEGQPSGMRLAFRTTATAIELETIPTKRIYVGMPPRPDGVYDLLIDGQLARQGSVSGGDSLTINMSTGSATHERGAPGVLSFEGLPAGDKTIEIWLPHDETTELVDLRTNAPVEPIGTNGAPVWLHHGSSISHGSNATHPTGTWPAVAATAAGVSLINLGFGGSAIVDPFVARTIRDARADLISIKLGINVVNTDAMRLRAFGPAVHGFLDTIREGHKTTPILLMSPIYCPIHEDTPGPTAPDFVDGKLSFKASGDPAEIAMGKLTLNVIRDTLSKIVTQRAATDSNIHYLDGRDLYGEVDSAALPLPDRLHPDGDTHRLMGERFAALAFAPGGALAH</sequence>
<dbReference type="PATRIC" id="fig|1293439.3.peg.2845"/>
<feature type="domain" description="SGNH hydrolase-type esterase" evidence="1">
    <location>
        <begin position="178"/>
        <end position="370"/>
    </location>
</feature>
<dbReference type="InterPro" id="IPR036514">
    <property type="entry name" value="SGNH_hydro_sf"/>
</dbReference>
<dbReference type="STRING" id="1293439.WH87_02390"/>
<protein>
    <submittedName>
        <fullName evidence="2">Lipase</fullName>
    </submittedName>
</protein>
<accession>A0A0F5QLU6</accession>
<dbReference type="RefSeq" id="WP_046139986.1">
    <property type="nucleotide sequence ID" value="NZ_LANJ01000004.1"/>
</dbReference>
<dbReference type="EMBL" id="LANJ01000004">
    <property type="protein sequence ID" value="KKC41014.1"/>
    <property type="molecule type" value="Genomic_DNA"/>
</dbReference>
<dbReference type="Gene3D" id="2.60.120.260">
    <property type="entry name" value="Galactose-binding domain-like"/>
    <property type="match status" value="1"/>
</dbReference>
<organism evidence="2 3">
    <name type="scientific">Devosia epidermidihirudinis</name>
    <dbReference type="NCBI Taxonomy" id="1293439"/>
    <lineage>
        <taxon>Bacteria</taxon>
        <taxon>Pseudomonadati</taxon>
        <taxon>Pseudomonadota</taxon>
        <taxon>Alphaproteobacteria</taxon>
        <taxon>Hyphomicrobiales</taxon>
        <taxon>Devosiaceae</taxon>
        <taxon>Devosia</taxon>
    </lineage>
</organism>
<reference evidence="2 3" key="1">
    <citation type="submission" date="2015-03" db="EMBL/GenBank/DDBJ databases">
        <authorList>
            <person name="Lepp D."/>
            <person name="Hassan Y.I."/>
            <person name="Li X.-Z."/>
            <person name="Zhou T."/>
        </authorList>
    </citation>
    <scope>NUCLEOTIDE SEQUENCE [LARGE SCALE GENOMIC DNA]</scope>
    <source>
        <strain evidence="2 3">E84</strain>
    </source>
</reference>
<dbReference type="SUPFAM" id="SSF52266">
    <property type="entry name" value="SGNH hydrolase"/>
    <property type="match status" value="1"/>
</dbReference>
<evidence type="ECO:0000259" key="1">
    <source>
        <dbReference type="Pfam" id="PF13472"/>
    </source>
</evidence>
<name>A0A0F5QLU6_9HYPH</name>
<evidence type="ECO:0000313" key="3">
    <source>
        <dbReference type="Proteomes" id="UP000033411"/>
    </source>
</evidence>
<dbReference type="OrthoDB" id="2060945at2"/>
<dbReference type="GO" id="GO:0016788">
    <property type="term" value="F:hydrolase activity, acting on ester bonds"/>
    <property type="evidence" value="ECO:0007669"/>
    <property type="project" value="UniProtKB-ARBA"/>
</dbReference>
<proteinExistence type="predicted"/>
<dbReference type="InterPro" id="IPR013830">
    <property type="entry name" value="SGNH_hydro"/>
</dbReference>
<dbReference type="Pfam" id="PF13472">
    <property type="entry name" value="Lipase_GDSL_2"/>
    <property type="match status" value="1"/>
</dbReference>
<keyword evidence="3" id="KW-1185">Reference proteome</keyword>
<comment type="caution">
    <text evidence="2">The sequence shown here is derived from an EMBL/GenBank/DDBJ whole genome shotgun (WGS) entry which is preliminary data.</text>
</comment>
<dbReference type="Proteomes" id="UP000033411">
    <property type="component" value="Unassembled WGS sequence"/>
</dbReference>
<dbReference type="AlphaFoldDB" id="A0A0F5QLU6"/>
<evidence type="ECO:0000313" key="2">
    <source>
        <dbReference type="EMBL" id="KKC41014.1"/>
    </source>
</evidence>